<organism evidence="3 4">
    <name type="scientific">Fusarium torreyae</name>
    <dbReference type="NCBI Taxonomy" id="1237075"/>
    <lineage>
        <taxon>Eukaryota</taxon>
        <taxon>Fungi</taxon>
        <taxon>Dikarya</taxon>
        <taxon>Ascomycota</taxon>
        <taxon>Pezizomycotina</taxon>
        <taxon>Sordariomycetes</taxon>
        <taxon>Hypocreomycetidae</taxon>
        <taxon>Hypocreales</taxon>
        <taxon>Nectriaceae</taxon>
        <taxon>Fusarium</taxon>
    </lineage>
</organism>
<dbReference type="CDD" id="cd12148">
    <property type="entry name" value="fungal_TF_MHR"/>
    <property type="match status" value="1"/>
</dbReference>
<evidence type="ECO:0000313" key="4">
    <source>
        <dbReference type="Proteomes" id="UP001152049"/>
    </source>
</evidence>
<dbReference type="InterPro" id="IPR050613">
    <property type="entry name" value="Sec_Metabolite_Reg"/>
</dbReference>
<comment type="caution">
    <text evidence="3">The sequence shown here is derived from an EMBL/GenBank/DDBJ whole genome shotgun (WGS) entry which is preliminary data.</text>
</comment>
<proteinExistence type="predicted"/>
<dbReference type="GO" id="GO:0005634">
    <property type="term" value="C:nucleus"/>
    <property type="evidence" value="ECO:0007669"/>
    <property type="project" value="UniProtKB-SubCell"/>
</dbReference>
<gene>
    <name evidence="3" type="ORF">NW762_011521</name>
</gene>
<dbReference type="AlphaFoldDB" id="A0A9W8RS23"/>
<dbReference type="PANTHER" id="PTHR31001">
    <property type="entry name" value="UNCHARACTERIZED TRANSCRIPTIONAL REGULATORY PROTEIN"/>
    <property type="match status" value="1"/>
</dbReference>
<comment type="subcellular location">
    <subcellularLocation>
        <location evidence="1">Nucleus</location>
    </subcellularLocation>
</comment>
<dbReference type="EMBL" id="JAOQAZ010000028">
    <property type="protein sequence ID" value="KAJ4251533.1"/>
    <property type="molecule type" value="Genomic_DNA"/>
</dbReference>
<protein>
    <recommendedName>
        <fullName evidence="5">Transcription factor domain-containing protein</fullName>
    </recommendedName>
</protein>
<accession>A0A9W8RS23</accession>
<dbReference type="OrthoDB" id="3014581at2759"/>
<name>A0A9W8RS23_9HYPO</name>
<evidence type="ECO:0000256" key="1">
    <source>
        <dbReference type="ARBA" id="ARBA00004123"/>
    </source>
</evidence>
<keyword evidence="2" id="KW-0539">Nucleus</keyword>
<dbReference type="PANTHER" id="PTHR31001:SF90">
    <property type="entry name" value="CENTROMERE DNA-BINDING PROTEIN COMPLEX CBF3 SUBUNIT B"/>
    <property type="match status" value="1"/>
</dbReference>
<dbReference type="Proteomes" id="UP001152049">
    <property type="component" value="Unassembled WGS sequence"/>
</dbReference>
<evidence type="ECO:0000256" key="2">
    <source>
        <dbReference type="ARBA" id="ARBA00023242"/>
    </source>
</evidence>
<keyword evidence="4" id="KW-1185">Reference proteome</keyword>
<sequence length="493" mass="55690">MEQTYGSIAHTEPKIEDLLMLFSIFAGAALSWTDELLRKLDATRENATSAFETYLKYAMSIVDDAHRPLSPSTTAVAAVATLAHVAINSDDTFPFRALNIRNRCYLMCRVMMIHRLDGATACKERELTGPSSIDLEVQRRVWWNMVASDWLGSFSGSIQEGVYTFVPRLMNVNQPCNVDDDQLTASGPVVGSPPSVPTDMSFFFLRIKLAETCREIVDTLPPMLNDVYESDYNVILKLDMKLQDLAKNLPEFCRLDPGSIERTKHICEKRPYIYWQRIGLHLGIHARLCRLHRPYHLESYSNPEYSYSRTTSIQSAYKVLELRRAMDDVGAATNFRPEPFWVILQHVTTAALTLAVDVSSDPGASNTESMREKVLAAYETLNRSRKNAQSLIRGIEKNMEQVMGTLQKQRSDVGTVPSSTWGITPSSISMEVAAPESILMDVNDTTMDDLQDGRGDEYSHQLWSDFLAAVPDLEEFEWTSLLQDLDFDPNHVY</sequence>
<evidence type="ECO:0008006" key="5">
    <source>
        <dbReference type="Google" id="ProtNLM"/>
    </source>
</evidence>
<evidence type="ECO:0000313" key="3">
    <source>
        <dbReference type="EMBL" id="KAJ4251533.1"/>
    </source>
</evidence>
<reference evidence="3" key="1">
    <citation type="submission" date="2022-09" db="EMBL/GenBank/DDBJ databases">
        <title>Fusarium specimens isolated from Avocado Roots.</title>
        <authorList>
            <person name="Stajich J."/>
            <person name="Roper C."/>
            <person name="Heimlech-Rivalta G."/>
        </authorList>
    </citation>
    <scope>NUCLEOTIDE SEQUENCE</scope>
    <source>
        <strain evidence="3">CF00136</strain>
    </source>
</reference>